<dbReference type="EMBL" id="LAZR01003863">
    <property type="protein sequence ID" value="KKN13990.1"/>
    <property type="molecule type" value="Genomic_DNA"/>
</dbReference>
<protein>
    <submittedName>
        <fullName evidence="2">Uncharacterized protein</fullName>
    </submittedName>
</protein>
<dbReference type="AlphaFoldDB" id="A0A0F9N359"/>
<feature type="transmembrane region" description="Helical" evidence="1">
    <location>
        <begin position="128"/>
        <end position="148"/>
    </location>
</feature>
<keyword evidence="1" id="KW-1133">Transmembrane helix</keyword>
<evidence type="ECO:0000256" key="1">
    <source>
        <dbReference type="SAM" id="Phobius"/>
    </source>
</evidence>
<sequence length="166" mass="17595">MVKLNTDVKVFFGIFIGVILAVVLLGSAANTVFTSTNTFNQSNVSVTTPAINGTLTLTGRSLTGATPIVRNSTNIELQNAGVFVTDGLINGVQTVFLQVNDSGFPNNVSSVNVTYFFFPDGFVSGTGGTLLTLVLLFGSLGVLLFVVLKVMKEGSMKNFVERFGKK</sequence>
<evidence type="ECO:0000313" key="2">
    <source>
        <dbReference type="EMBL" id="KKN13990.1"/>
    </source>
</evidence>
<name>A0A0F9N359_9ZZZZ</name>
<keyword evidence="1" id="KW-0812">Transmembrane</keyword>
<accession>A0A0F9N359</accession>
<gene>
    <name evidence="2" type="ORF">LCGC14_1000670</name>
</gene>
<organism evidence="2">
    <name type="scientific">marine sediment metagenome</name>
    <dbReference type="NCBI Taxonomy" id="412755"/>
    <lineage>
        <taxon>unclassified sequences</taxon>
        <taxon>metagenomes</taxon>
        <taxon>ecological metagenomes</taxon>
    </lineage>
</organism>
<feature type="transmembrane region" description="Helical" evidence="1">
    <location>
        <begin position="12"/>
        <end position="33"/>
    </location>
</feature>
<proteinExistence type="predicted"/>
<keyword evidence="1" id="KW-0472">Membrane</keyword>
<reference evidence="2" key="1">
    <citation type="journal article" date="2015" name="Nature">
        <title>Complex archaea that bridge the gap between prokaryotes and eukaryotes.</title>
        <authorList>
            <person name="Spang A."/>
            <person name="Saw J.H."/>
            <person name="Jorgensen S.L."/>
            <person name="Zaremba-Niedzwiedzka K."/>
            <person name="Martijn J."/>
            <person name="Lind A.E."/>
            <person name="van Eijk R."/>
            <person name="Schleper C."/>
            <person name="Guy L."/>
            <person name="Ettema T.J."/>
        </authorList>
    </citation>
    <scope>NUCLEOTIDE SEQUENCE</scope>
</reference>
<comment type="caution">
    <text evidence="2">The sequence shown here is derived from an EMBL/GenBank/DDBJ whole genome shotgun (WGS) entry which is preliminary data.</text>
</comment>